<reference evidence="1" key="1">
    <citation type="submission" date="2023-07" db="EMBL/GenBank/DDBJ databases">
        <title>Chromosome-level genome assembly of Artemia franciscana.</title>
        <authorList>
            <person name="Jo E."/>
        </authorList>
    </citation>
    <scope>NUCLEOTIDE SEQUENCE</scope>
    <source>
        <tissue evidence="1">Whole body</tissue>
    </source>
</reference>
<organism evidence="1 2">
    <name type="scientific">Artemia franciscana</name>
    <name type="common">Brine shrimp</name>
    <name type="synonym">Artemia sanfranciscana</name>
    <dbReference type="NCBI Taxonomy" id="6661"/>
    <lineage>
        <taxon>Eukaryota</taxon>
        <taxon>Metazoa</taxon>
        <taxon>Ecdysozoa</taxon>
        <taxon>Arthropoda</taxon>
        <taxon>Crustacea</taxon>
        <taxon>Branchiopoda</taxon>
        <taxon>Anostraca</taxon>
        <taxon>Artemiidae</taxon>
        <taxon>Artemia</taxon>
    </lineage>
</organism>
<evidence type="ECO:0000313" key="2">
    <source>
        <dbReference type="Proteomes" id="UP001187531"/>
    </source>
</evidence>
<dbReference type="EMBL" id="JAVRJZ010000016">
    <property type="protein sequence ID" value="KAK2710756.1"/>
    <property type="molecule type" value="Genomic_DNA"/>
</dbReference>
<evidence type="ECO:0000313" key="1">
    <source>
        <dbReference type="EMBL" id="KAK2710756.1"/>
    </source>
</evidence>
<dbReference type="AlphaFoldDB" id="A0AA88L2Y1"/>
<comment type="caution">
    <text evidence="1">The sequence shown here is derived from an EMBL/GenBank/DDBJ whole genome shotgun (WGS) entry which is preliminary data.</text>
</comment>
<proteinExistence type="predicted"/>
<name>A0AA88L2Y1_ARTSF</name>
<sequence>MFHLQHIKVTVVTCYAPTNDAEEVVLKNVSMTLITKSPRIYCHDMVIFAGDFKDKIGNDRSYYPEVLGPHGLGNRNENGVALIDFTFRNHLPIGGTRFHHKNIHKYTWASPDATTRK</sequence>
<protein>
    <submittedName>
        <fullName evidence="1">Uncharacterized protein</fullName>
    </submittedName>
</protein>
<accession>A0AA88L2Y1</accession>
<gene>
    <name evidence="1" type="ORF">QYM36_012062</name>
</gene>
<dbReference type="InterPro" id="IPR036691">
    <property type="entry name" value="Endo/exonu/phosph_ase_sf"/>
</dbReference>
<dbReference type="Gene3D" id="3.60.10.10">
    <property type="entry name" value="Endonuclease/exonuclease/phosphatase"/>
    <property type="match status" value="1"/>
</dbReference>
<dbReference type="Proteomes" id="UP001187531">
    <property type="component" value="Unassembled WGS sequence"/>
</dbReference>
<keyword evidence="2" id="KW-1185">Reference proteome</keyword>